<dbReference type="EMBL" id="CAJVPJ010004351">
    <property type="protein sequence ID" value="CAG8651148.1"/>
    <property type="molecule type" value="Genomic_DNA"/>
</dbReference>
<comment type="caution">
    <text evidence="1">The sequence shown here is derived from an EMBL/GenBank/DDBJ whole genome shotgun (WGS) entry which is preliminary data.</text>
</comment>
<protein>
    <submittedName>
        <fullName evidence="1">3439_t:CDS:1</fullName>
    </submittedName>
</protein>
<reference evidence="1" key="1">
    <citation type="submission" date="2021-06" db="EMBL/GenBank/DDBJ databases">
        <authorList>
            <person name="Kallberg Y."/>
            <person name="Tangrot J."/>
            <person name="Rosling A."/>
        </authorList>
    </citation>
    <scope>NUCLEOTIDE SEQUENCE</scope>
    <source>
        <strain evidence="1">IA702</strain>
    </source>
</reference>
<evidence type="ECO:0000313" key="1">
    <source>
        <dbReference type="EMBL" id="CAG8651148.1"/>
    </source>
</evidence>
<gene>
    <name evidence="1" type="ORF">POCULU_LOCUS9956</name>
</gene>
<dbReference type="OrthoDB" id="2440063at2759"/>
<accession>A0A9N9DWM3</accession>
<evidence type="ECO:0000313" key="2">
    <source>
        <dbReference type="Proteomes" id="UP000789572"/>
    </source>
</evidence>
<keyword evidence="2" id="KW-1185">Reference proteome</keyword>
<sequence>MSFMDTADTPSNTQSYVLWILLEGDEEPVKYNFNFGPDIQDPNLNDLKAKLPPLVDELKNVKPKDIHFFHFDARIHPIHSNALLQDIQADNAFSNPLVVRYPLSKAQVVAHCQLSIQRFNGRVGHSTGAWYLLRKQAEDKFEELRGADYWFIENRSDGTKGEELKDEFQFNGWLDDVPKTNRSKIISLSIKVEGMRSYSDWNLGDITHALTGVRIDVFP</sequence>
<dbReference type="AlphaFoldDB" id="A0A9N9DWM3"/>
<proteinExistence type="predicted"/>
<name>A0A9N9DWM3_9GLOM</name>
<dbReference type="Proteomes" id="UP000789572">
    <property type="component" value="Unassembled WGS sequence"/>
</dbReference>
<organism evidence="1 2">
    <name type="scientific">Paraglomus occultum</name>
    <dbReference type="NCBI Taxonomy" id="144539"/>
    <lineage>
        <taxon>Eukaryota</taxon>
        <taxon>Fungi</taxon>
        <taxon>Fungi incertae sedis</taxon>
        <taxon>Mucoromycota</taxon>
        <taxon>Glomeromycotina</taxon>
        <taxon>Glomeromycetes</taxon>
        <taxon>Paraglomerales</taxon>
        <taxon>Paraglomeraceae</taxon>
        <taxon>Paraglomus</taxon>
    </lineage>
</organism>